<dbReference type="Pfam" id="PF14244">
    <property type="entry name" value="Retrotran_gag_3"/>
    <property type="match status" value="1"/>
</dbReference>
<dbReference type="Proteomes" id="UP001152523">
    <property type="component" value="Unassembled WGS sequence"/>
</dbReference>
<evidence type="ECO:0000313" key="3">
    <source>
        <dbReference type="EMBL" id="CAH9125772.1"/>
    </source>
</evidence>
<evidence type="ECO:0000256" key="1">
    <source>
        <dbReference type="SAM" id="MobiDB-lite"/>
    </source>
</evidence>
<name>A0AAV0ER91_9ASTE</name>
<gene>
    <name evidence="3" type="ORF">CEPIT_LOCUS27016</name>
</gene>
<keyword evidence="4" id="KW-1185">Reference proteome</keyword>
<evidence type="ECO:0000313" key="4">
    <source>
        <dbReference type="Proteomes" id="UP001152523"/>
    </source>
</evidence>
<evidence type="ECO:0000259" key="2">
    <source>
        <dbReference type="Pfam" id="PF14244"/>
    </source>
</evidence>
<comment type="caution">
    <text evidence="3">The sequence shown here is derived from an EMBL/GenBank/DDBJ whole genome shotgun (WGS) entry which is preliminary data.</text>
</comment>
<feature type="region of interest" description="Disordered" evidence="1">
    <location>
        <begin position="298"/>
        <end position="326"/>
    </location>
</feature>
<sequence length="356" mass="39476">MANGEDSATSGDTTAKIDYTSPYFLGPQDRPGDYITSVRFNGNNYDEWSNAVRLALRARRKFVFVDGTITKPTPPCTEDDWLTIHSMIVSWLLNIINADVKSTLAHYEDAAKLWQDLKERFASADGPRIHQTKTDLARCVQTKGMAVGTYFAKLQSLWDDLNNYEPLIACTCGKCTCDVTGQHVKRRESERFHQFLMGLYTDFFGPTRSQLLTQTPLPSLNRAYQQAMQEERVRGFAQAHEERPDVLGFAVRTDGKGAGRGAKTDKSGLICTFCKYSGHEISNCFELHGYPEWWGDRPKPGIKGGGRGKSQNSGVGRGKPPIKTNAAVTDLVAETKAKVSLGGDDSQSTPLPRIHT</sequence>
<protein>
    <recommendedName>
        <fullName evidence="2">Retrotransposon Copia-like N-terminal domain-containing protein</fullName>
    </recommendedName>
</protein>
<dbReference type="PANTHER" id="PTHR37610">
    <property type="entry name" value="CCHC-TYPE DOMAIN-CONTAINING PROTEIN"/>
    <property type="match status" value="1"/>
</dbReference>
<reference evidence="3" key="1">
    <citation type="submission" date="2022-07" db="EMBL/GenBank/DDBJ databases">
        <authorList>
            <person name="Macas J."/>
            <person name="Novak P."/>
            <person name="Neumann P."/>
        </authorList>
    </citation>
    <scope>NUCLEOTIDE SEQUENCE</scope>
</reference>
<accession>A0AAV0ER91</accession>
<dbReference type="EMBL" id="CAMAPF010000938">
    <property type="protein sequence ID" value="CAH9125772.1"/>
    <property type="molecule type" value="Genomic_DNA"/>
</dbReference>
<dbReference type="PANTHER" id="PTHR37610:SF101">
    <property type="entry name" value="(RAPE) HYPOTHETICAL PROTEIN"/>
    <property type="match status" value="1"/>
</dbReference>
<organism evidence="3 4">
    <name type="scientific">Cuscuta epithymum</name>
    <dbReference type="NCBI Taxonomy" id="186058"/>
    <lineage>
        <taxon>Eukaryota</taxon>
        <taxon>Viridiplantae</taxon>
        <taxon>Streptophyta</taxon>
        <taxon>Embryophyta</taxon>
        <taxon>Tracheophyta</taxon>
        <taxon>Spermatophyta</taxon>
        <taxon>Magnoliopsida</taxon>
        <taxon>eudicotyledons</taxon>
        <taxon>Gunneridae</taxon>
        <taxon>Pentapetalae</taxon>
        <taxon>asterids</taxon>
        <taxon>lamiids</taxon>
        <taxon>Solanales</taxon>
        <taxon>Convolvulaceae</taxon>
        <taxon>Cuscuteae</taxon>
        <taxon>Cuscuta</taxon>
        <taxon>Cuscuta subgen. Cuscuta</taxon>
    </lineage>
</organism>
<dbReference type="AlphaFoldDB" id="A0AAV0ER91"/>
<feature type="domain" description="Retrotransposon Copia-like N-terminal" evidence="2">
    <location>
        <begin position="27"/>
        <end position="73"/>
    </location>
</feature>
<proteinExistence type="predicted"/>
<dbReference type="InterPro" id="IPR029472">
    <property type="entry name" value="Copia-like_N"/>
</dbReference>
<feature type="region of interest" description="Disordered" evidence="1">
    <location>
        <begin position="337"/>
        <end position="356"/>
    </location>
</feature>